<feature type="region of interest" description="Disordered" evidence="1">
    <location>
        <begin position="1"/>
        <end position="52"/>
    </location>
</feature>
<evidence type="ECO:0000256" key="1">
    <source>
        <dbReference type="SAM" id="MobiDB-lite"/>
    </source>
</evidence>
<organism evidence="2">
    <name type="scientific">hydrocarbon metagenome</name>
    <dbReference type="NCBI Taxonomy" id="938273"/>
    <lineage>
        <taxon>unclassified sequences</taxon>
        <taxon>metagenomes</taxon>
        <taxon>ecological metagenomes</taxon>
    </lineage>
</organism>
<proteinExistence type="predicted"/>
<sequence>MNINHPGPVYVLQSRSGEPGGGRTRRGRGIHSPQAASLLRRSPVGRHAGEKN</sequence>
<dbReference type="AlphaFoldDB" id="A0A0W8FIR2"/>
<evidence type="ECO:0000313" key="2">
    <source>
        <dbReference type="EMBL" id="KUG20796.1"/>
    </source>
</evidence>
<comment type="caution">
    <text evidence="2">The sequence shown here is derived from an EMBL/GenBank/DDBJ whole genome shotgun (WGS) entry which is preliminary data.</text>
</comment>
<name>A0A0W8FIR2_9ZZZZ</name>
<reference evidence="2" key="1">
    <citation type="journal article" date="2015" name="Proc. Natl. Acad. Sci. U.S.A.">
        <title>Networks of energetic and metabolic interactions define dynamics in microbial communities.</title>
        <authorList>
            <person name="Embree M."/>
            <person name="Liu J.K."/>
            <person name="Al-Bassam M.M."/>
            <person name="Zengler K."/>
        </authorList>
    </citation>
    <scope>NUCLEOTIDE SEQUENCE</scope>
</reference>
<gene>
    <name evidence="2" type="ORF">ASZ90_009470</name>
</gene>
<dbReference type="EMBL" id="LNQE01001142">
    <property type="protein sequence ID" value="KUG20796.1"/>
    <property type="molecule type" value="Genomic_DNA"/>
</dbReference>
<accession>A0A0W8FIR2</accession>
<protein>
    <submittedName>
        <fullName evidence="2">Uncharacterized protein</fullName>
    </submittedName>
</protein>